<name>A0A4R2BB37_9BACI</name>
<feature type="transmembrane region" description="Helical" evidence="1">
    <location>
        <begin position="157"/>
        <end position="180"/>
    </location>
</feature>
<accession>A0A4R2BB37</accession>
<evidence type="ECO:0000256" key="1">
    <source>
        <dbReference type="SAM" id="Phobius"/>
    </source>
</evidence>
<feature type="transmembrane region" description="Helical" evidence="1">
    <location>
        <begin position="74"/>
        <end position="100"/>
    </location>
</feature>
<feature type="transmembrane region" description="Helical" evidence="1">
    <location>
        <begin position="192"/>
        <end position="213"/>
    </location>
</feature>
<feature type="transmembrane region" description="Helical" evidence="1">
    <location>
        <begin position="33"/>
        <end position="54"/>
    </location>
</feature>
<evidence type="ECO:0000313" key="2">
    <source>
        <dbReference type="EMBL" id="TCN24138.1"/>
    </source>
</evidence>
<evidence type="ECO:0008006" key="4">
    <source>
        <dbReference type="Google" id="ProtNLM"/>
    </source>
</evidence>
<comment type="caution">
    <text evidence="2">The sequence shown here is derived from an EMBL/GenBank/DDBJ whole genome shotgun (WGS) entry which is preliminary data.</text>
</comment>
<feature type="transmembrane region" description="Helical" evidence="1">
    <location>
        <begin position="112"/>
        <end position="137"/>
    </location>
</feature>
<evidence type="ECO:0000313" key="3">
    <source>
        <dbReference type="Proteomes" id="UP000295689"/>
    </source>
</evidence>
<proteinExistence type="predicted"/>
<dbReference type="AlphaFoldDB" id="A0A4R2BB37"/>
<dbReference type="Proteomes" id="UP000295689">
    <property type="component" value="Unassembled WGS sequence"/>
</dbReference>
<organism evidence="2 3">
    <name type="scientific">Mesobacillus foraminis</name>
    <dbReference type="NCBI Taxonomy" id="279826"/>
    <lineage>
        <taxon>Bacteria</taxon>
        <taxon>Bacillati</taxon>
        <taxon>Bacillota</taxon>
        <taxon>Bacilli</taxon>
        <taxon>Bacillales</taxon>
        <taxon>Bacillaceae</taxon>
        <taxon>Mesobacillus</taxon>
    </lineage>
</organism>
<sequence>MFRIRLMRGLRHPSYFSYELNTAETVGKVWKHAVLLILLSGLLFGAAAYLGISSEYLSKKLTQLPRDEFELHKALFVVGQLLWGLFYGAVIIYIPSLFFWTLSDEDMKPLIVVQFLVLLILLLEKVVLIPFSLTLGVPEISSPFSLGPIAQSLTKNLFFMYFFACISLFKLWAMYIQYTYLRVLTGKSSRVVLAMVIGINLLFWLMSALLSIIQFEKLI</sequence>
<gene>
    <name evidence="2" type="ORF">EV146_108252</name>
</gene>
<keyword evidence="1" id="KW-0472">Membrane</keyword>
<keyword evidence="3" id="KW-1185">Reference proteome</keyword>
<dbReference type="EMBL" id="SLVV01000008">
    <property type="protein sequence ID" value="TCN24138.1"/>
    <property type="molecule type" value="Genomic_DNA"/>
</dbReference>
<protein>
    <recommendedName>
        <fullName evidence="4">Yip1-like protein</fullName>
    </recommendedName>
</protein>
<keyword evidence="1" id="KW-1133">Transmembrane helix</keyword>
<dbReference type="RefSeq" id="WP_132008241.1">
    <property type="nucleotide sequence ID" value="NZ_JABUHM010000007.1"/>
</dbReference>
<reference evidence="2 3" key="1">
    <citation type="journal article" date="2015" name="Stand. Genomic Sci.">
        <title>Genomic Encyclopedia of Bacterial and Archaeal Type Strains, Phase III: the genomes of soil and plant-associated and newly described type strains.</title>
        <authorList>
            <person name="Whitman W.B."/>
            <person name="Woyke T."/>
            <person name="Klenk H.P."/>
            <person name="Zhou Y."/>
            <person name="Lilburn T.G."/>
            <person name="Beck B.J."/>
            <person name="De Vos P."/>
            <person name="Vandamme P."/>
            <person name="Eisen J.A."/>
            <person name="Garrity G."/>
            <person name="Hugenholtz P."/>
            <person name="Kyrpides N.C."/>
        </authorList>
    </citation>
    <scope>NUCLEOTIDE SEQUENCE [LARGE SCALE GENOMIC DNA]</scope>
    <source>
        <strain evidence="2 3">CV53</strain>
    </source>
</reference>
<keyword evidence="1" id="KW-0812">Transmembrane</keyword>